<keyword evidence="2" id="KW-1185">Reference proteome</keyword>
<name>A0ACC0P9F9_RHOML</name>
<comment type="caution">
    <text evidence="1">The sequence shown here is derived from an EMBL/GenBank/DDBJ whole genome shotgun (WGS) entry which is preliminary data.</text>
</comment>
<dbReference type="Proteomes" id="UP001062846">
    <property type="component" value="Chromosome 4"/>
</dbReference>
<accession>A0ACC0P9F9</accession>
<proteinExistence type="predicted"/>
<organism evidence="1 2">
    <name type="scientific">Rhododendron molle</name>
    <name type="common">Chinese azalea</name>
    <name type="synonym">Azalea mollis</name>
    <dbReference type="NCBI Taxonomy" id="49168"/>
    <lineage>
        <taxon>Eukaryota</taxon>
        <taxon>Viridiplantae</taxon>
        <taxon>Streptophyta</taxon>
        <taxon>Embryophyta</taxon>
        <taxon>Tracheophyta</taxon>
        <taxon>Spermatophyta</taxon>
        <taxon>Magnoliopsida</taxon>
        <taxon>eudicotyledons</taxon>
        <taxon>Gunneridae</taxon>
        <taxon>Pentapetalae</taxon>
        <taxon>asterids</taxon>
        <taxon>Ericales</taxon>
        <taxon>Ericaceae</taxon>
        <taxon>Ericoideae</taxon>
        <taxon>Rhodoreae</taxon>
        <taxon>Rhododendron</taxon>
    </lineage>
</organism>
<gene>
    <name evidence="1" type="ORF">RHMOL_Rhmol04G0336700</name>
</gene>
<evidence type="ECO:0000313" key="2">
    <source>
        <dbReference type="Proteomes" id="UP001062846"/>
    </source>
</evidence>
<reference evidence="1" key="1">
    <citation type="submission" date="2022-02" db="EMBL/GenBank/DDBJ databases">
        <title>Plant Genome Project.</title>
        <authorList>
            <person name="Zhang R.-G."/>
        </authorList>
    </citation>
    <scope>NUCLEOTIDE SEQUENCE</scope>
    <source>
        <strain evidence="1">AT1</strain>
    </source>
</reference>
<dbReference type="EMBL" id="CM046391">
    <property type="protein sequence ID" value="KAI8561403.1"/>
    <property type="molecule type" value="Genomic_DNA"/>
</dbReference>
<sequence>MAYSCIVKSLSMMGYPFPVHVLFKDFSIGRGHGGCALFSPFYFRVMSSTSQAKKISVASSGGSNRMDD</sequence>
<protein>
    <submittedName>
        <fullName evidence="1">Uncharacterized protein</fullName>
    </submittedName>
</protein>
<evidence type="ECO:0000313" key="1">
    <source>
        <dbReference type="EMBL" id="KAI8561403.1"/>
    </source>
</evidence>